<dbReference type="Proteomes" id="UP000092445">
    <property type="component" value="Unassembled WGS sequence"/>
</dbReference>
<feature type="compositionally biased region" description="Low complexity" evidence="1">
    <location>
        <begin position="322"/>
        <end position="348"/>
    </location>
</feature>
<reference evidence="2" key="2">
    <citation type="submission" date="2020-05" db="UniProtKB">
        <authorList>
            <consortium name="EnsemblMetazoa"/>
        </authorList>
    </citation>
    <scope>IDENTIFICATION</scope>
    <source>
        <strain evidence="2">IAEA</strain>
    </source>
</reference>
<feature type="region of interest" description="Disordered" evidence="1">
    <location>
        <begin position="313"/>
        <end position="348"/>
    </location>
</feature>
<dbReference type="AlphaFoldDB" id="A0A1B0A4F3"/>
<protein>
    <submittedName>
        <fullName evidence="2">Uncharacterized protein</fullName>
    </submittedName>
</protein>
<reference evidence="3" key="1">
    <citation type="submission" date="2014-03" db="EMBL/GenBank/DDBJ databases">
        <authorList>
            <person name="Aksoy S."/>
            <person name="Warren W."/>
            <person name="Wilson R.K."/>
        </authorList>
    </citation>
    <scope>NUCLEOTIDE SEQUENCE [LARGE SCALE GENOMIC DNA]</scope>
    <source>
        <strain evidence="3">IAEA</strain>
    </source>
</reference>
<organism evidence="2 3">
    <name type="scientific">Glossina pallidipes</name>
    <name type="common">Tsetse fly</name>
    <dbReference type="NCBI Taxonomy" id="7398"/>
    <lineage>
        <taxon>Eukaryota</taxon>
        <taxon>Metazoa</taxon>
        <taxon>Ecdysozoa</taxon>
        <taxon>Arthropoda</taxon>
        <taxon>Hexapoda</taxon>
        <taxon>Insecta</taxon>
        <taxon>Pterygota</taxon>
        <taxon>Neoptera</taxon>
        <taxon>Endopterygota</taxon>
        <taxon>Diptera</taxon>
        <taxon>Brachycera</taxon>
        <taxon>Muscomorpha</taxon>
        <taxon>Hippoboscoidea</taxon>
        <taxon>Glossinidae</taxon>
        <taxon>Glossina</taxon>
    </lineage>
</organism>
<accession>A0A1B0A4F3</accession>
<keyword evidence="3" id="KW-1185">Reference proteome</keyword>
<evidence type="ECO:0000313" key="2">
    <source>
        <dbReference type="EnsemblMetazoa" id="GPAI034185-PA"/>
    </source>
</evidence>
<sequence length="369" mass="40226">MVLYIMVGWLIHIKPTMTNSNPSAILQKSSSHVTFRSPGVVALPSEFDLCMRLSTVGKCCRVNFNRNVDIVTMSLLNLFFMRGFLFQIKQLKEQQQATISIICLNVFKVPPIIEEKLFIFMDCVNTSIDPGQAKTGSRSDRYMSCMGNPCAQDSLLWHRMLLVIMQNDYVGPAQKKKRCRLGFLESKKLSEAIMAKFRQRPETLETATSPRTAKKYSTRIVACGLSPVGPVQIDIPNLGSSLPSIEGSAGVPPIDLLWVDLVDLASPNAVVGDKGQDLSRDLAVCKDKELMRMLSQPTVWYAEAVKILTLTTGESSGRSGHSTVSASLDASTTTASSGGPGPSTVSASWDTSTSVATLVAAMLLVPLYH</sequence>
<name>A0A1B0A4F3_GLOPL</name>
<dbReference type="EnsemblMetazoa" id="GPAI034185-RA">
    <property type="protein sequence ID" value="GPAI034185-PA"/>
    <property type="gene ID" value="GPAI034185"/>
</dbReference>
<dbReference type="VEuPathDB" id="VectorBase:GPAI034185"/>
<evidence type="ECO:0000313" key="3">
    <source>
        <dbReference type="Proteomes" id="UP000092445"/>
    </source>
</evidence>
<evidence type="ECO:0000256" key="1">
    <source>
        <dbReference type="SAM" id="MobiDB-lite"/>
    </source>
</evidence>
<proteinExistence type="predicted"/>